<evidence type="ECO:0000256" key="3">
    <source>
        <dbReference type="ARBA" id="ARBA00017876"/>
    </source>
</evidence>
<keyword evidence="6 12" id="KW-0812">Transmembrane</keyword>
<evidence type="ECO:0000256" key="6">
    <source>
        <dbReference type="ARBA" id="ARBA00022692"/>
    </source>
</evidence>
<comment type="subcellular location">
    <subcellularLocation>
        <location evidence="1 12">Cell membrane</location>
        <topology evidence="1 12">Multi-pass membrane protein</topology>
    </subcellularLocation>
</comment>
<sequence length="119" mass="11762">METVALVILLLLALALIGVVLLQRSEGGGLGMGAGGVMSGRAQANALTRVTWILGAGFMAMSVVMTILAAQQSAGSSVVDQINPNAADADESPALPDLGGDGSLLPPPASDAPLVPQGD</sequence>
<dbReference type="Proteomes" id="UP000305709">
    <property type="component" value="Unassembled WGS sequence"/>
</dbReference>
<evidence type="ECO:0000256" key="7">
    <source>
        <dbReference type="ARBA" id="ARBA00022927"/>
    </source>
</evidence>
<keyword evidence="5 12" id="KW-1003">Cell membrane</keyword>
<evidence type="ECO:0000256" key="8">
    <source>
        <dbReference type="ARBA" id="ARBA00022989"/>
    </source>
</evidence>
<comment type="caution">
    <text evidence="12">Lacks conserved residue(s) required for the propagation of feature annotation.</text>
</comment>
<keyword evidence="8 12" id="KW-1133">Transmembrane helix</keyword>
<comment type="function">
    <text evidence="11 12">Involved in protein export. Participates in an early event of protein translocation.</text>
</comment>
<dbReference type="GO" id="GO:0015450">
    <property type="term" value="F:protein-transporting ATPase activity"/>
    <property type="evidence" value="ECO:0007669"/>
    <property type="project" value="UniProtKB-UniRule"/>
</dbReference>
<protein>
    <recommendedName>
        <fullName evidence="3 12">Protein-export membrane protein SecG</fullName>
    </recommendedName>
</protein>
<dbReference type="GO" id="GO:0005886">
    <property type="term" value="C:plasma membrane"/>
    <property type="evidence" value="ECO:0007669"/>
    <property type="project" value="UniProtKB-SubCell"/>
</dbReference>
<feature type="transmembrane region" description="Helical" evidence="12">
    <location>
        <begin position="51"/>
        <end position="70"/>
    </location>
</feature>
<comment type="similarity">
    <text evidence="2 12">Belongs to the SecG family.</text>
</comment>
<keyword evidence="7 12" id="KW-0653">Protein transport</keyword>
<keyword evidence="10 12" id="KW-0472">Membrane</keyword>
<dbReference type="NCBIfam" id="TIGR00810">
    <property type="entry name" value="secG"/>
    <property type="match status" value="1"/>
</dbReference>
<evidence type="ECO:0000256" key="9">
    <source>
        <dbReference type="ARBA" id="ARBA00023010"/>
    </source>
</evidence>
<dbReference type="GO" id="GO:0065002">
    <property type="term" value="P:intracellular protein transmembrane transport"/>
    <property type="evidence" value="ECO:0007669"/>
    <property type="project" value="TreeGrafter"/>
</dbReference>
<dbReference type="OrthoDB" id="7691811at2"/>
<comment type="caution">
    <text evidence="14">The sequence shown here is derived from an EMBL/GenBank/DDBJ whole genome shotgun (WGS) entry which is preliminary data.</text>
</comment>
<evidence type="ECO:0000256" key="1">
    <source>
        <dbReference type="ARBA" id="ARBA00004651"/>
    </source>
</evidence>
<evidence type="ECO:0000256" key="11">
    <source>
        <dbReference type="ARBA" id="ARBA00025182"/>
    </source>
</evidence>
<evidence type="ECO:0000256" key="5">
    <source>
        <dbReference type="ARBA" id="ARBA00022475"/>
    </source>
</evidence>
<reference evidence="14 15" key="1">
    <citation type="submission" date="2019-06" db="EMBL/GenBank/DDBJ databases">
        <authorList>
            <person name="Jiang L."/>
        </authorList>
    </citation>
    <scope>NUCLEOTIDE SEQUENCE [LARGE SCALE GENOMIC DNA]</scope>
    <source>
        <strain evidence="14 15">YIM 48858</strain>
    </source>
</reference>
<dbReference type="GO" id="GO:0009306">
    <property type="term" value="P:protein secretion"/>
    <property type="evidence" value="ECO:0007669"/>
    <property type="project" value="UniProtKB-UniRule"/>
</dbReference>
<evidence type="ECO:0000256" key="2">
    <source>
        <dbReference type="ARBA" id="ARBA00008445"/>
    </source>
</evidence>
<evidence type="ECO:0000256" key="13">
    <source>
        <dbReference type="SAM" id="MobiDB-lite"/>
    </source>
</evidence>
<dbReference type="InterPro" id="IPR004692">
    <property type="entry name" value="SecG"/>
</dbReference>
<evidence type="ECO:0000256" key="10">
    <source>
        <dbReference type="ARBA" id="ARBA00023136"/>
    </source>
</evidence>
<accession>A0A5C4N801</accession>
<dbReference type="Pfam" id="PF03840">
    <property type="entry name" value="SecG"/>
    <property type="match status" value="1"/>
</dbReference>
<dbReference type="PANTHER" id="PTHR34182:SF1">
    <property type="entry name" value="PROTEIN-EXPORT MEMBRANE PROTEIN SECG"/>
    <property type="match status" value="1"/>
</dbReference>
<feature type="region of interest" description="Disordered" evidence="13">
    <location>
        <begin position="81"/>
        <end position="119"/>
    </location>
</feature>
<evidence type="ECO:0000256" key="12">
    <source>
        <dbReference type="RuleBase" id="RU365087"/>
    </source>
</evidence>
<dbReference type="PRINTS" id="PR01651">
    <property type="entry name" value="SECGEXPORT"/>
</dbReference>
<evidence type="ECO:0000256" key="4">
    <source>
        <dbReference type="ARBA" id="ARBA00022448"/>
    </source>
</evidence>
<evidence type="ECO:0000313" key="15">
    <source>
        <dbReference type="Proteomes" id="UP000305709"/>
    </source>
</evidence>
<keyword evidence="15" id="KW-1185">Reference proteome</keyword>
<dbReference type="RefSeq" id="WP_139083350.1">
    <property type="nucleotide sequence ID" value="NZ_VDFV01000049.1"/>
</dbReference>
<organism evidence="14 15">
    <name type="scientific">Rubellimicrobium roseum</name>
    <dbReference type="NCBI Taxonomy" id="687525"/>
    <lineage>
        <taxon>Bacteria</taxon>
        <taxon>Pseudomonadati</taxon>
        <taxon>Pseudomonadota</taxon>
        <taxon>Alphaproteobacteria</taxon>
        <taxon>Rhodobacterales</taxon>
        <taxon>Roseobacteraceae</taxon>
        <taxon>Rubellimicrobium</taxon>
    </lineage>
</organism>
<keyword evidence="9 12" id="KW-0811">Translocation</keyword>
<dbReference type="PANTHER" id="PTHR34182">
    <property type="entry name" value="PROTEIN-EXPORT MEMBRANE PROTEIN SECG"/>
    <property type="match status" value="1"/>
</dbReference>
<name>A0A5C4N801_9RHOB</name>
<proteinExistence type="inferred from homology"/>
<evidence type="ECO:0000313" key="14">
    <source>
        <dbReference type="EMBL" id="TNC63549.1"/>
    </source>
</evidence>
<gene>
    <name evidence="14" type="primary">secG</name>
    <name evidence="14" type="ORF">FHG71_19390</name>
</gene>
<dbReference type="EMBL" id="VDFV01000049">
    <property type="protein sequence ID" value="TNC63549.1"/>
    <property type="molecule type" value="Genomic_DNA"/>
</dbReference>
<keyword evidence="4 12" id="KW-0813">Transport</keyword>
<dbReference type="AlphaFoldDB" id="A0A5C4N801"/>
<dbReference type="GO" id="GO:0043952">
    <property type="term" value="P:protein transport by the Sec complex"/>
    <property type="evidence" value="ECO:0007669"/>
    <property type="project" value="TreeGrafter"/>
</dbReference>